<evidence type="ECO:0000259" key="7">
    <source>
        <dbReference type="Pfam" id="PF20684"/>
    </source>
</evidence>
<feature type="non-terminal residue" evidence="8">
    <location>
        <position position="273"/>
    </location>
</feature>
<dbReference type="Proteomes" id="UP000799776">
    <property type="component" value="Unassembled WGS sequence"/>
</dbReference>
<feature type="transmembrane region" description="Helical" evidence="6">
    <location>
        <begin position="199"/>
        <end position="221"/>
    </location>
</feature>
<keyword evidence="3 6" id="KW-1133">Transmembrane helix</keyword>
<evidence type="ECO:0000313" key="8">
    <source>
        <dbReference type="EMBL" id="KAF2084334.1"/>
    </source>
</evidence>
<evidence type="ECO:0000256" key="6">
    <source>
        <dbReference type="SAM" id="Phobius"/>
    </source>
</evidence>
<feature type="transmembrane region" description="Helical" evidence="6">
    <location>
        <begin position="247"/>
        <end position="266"/>
    </location>
</feature>
<dbReference type="Pfam" id="PF20684">
    <property type="entry name" value="Fung_rhodopsin"/>
    <property type="match status" value="1"/>
</dbReference>
<feature type="transmembrane region" description="Helical" evidence="6">
    <location>
        <begin position="113"/>
        <end position="139"/>
    </location>
</feature>
<sequence>MSASGPVNVQGSRPAAAGLHLDENHDGAIYGTTLPLIVVASIAVILRIAVRLMRGRPKIESIPYGVGRHQLLLTPSDVVIVWKCMYSQMILYATSVTFAKISALLFYRRLFDFTWLFWAGLFLVLSYWLTAIIAINVACRPTHYLWDRYAEDPGNGFCDFSVLDFFFANGIWAMIIDAIILCMPIPCCLKLQMPPSERAVVIGILLVGGGVCITSVMRIIALANELHTPDVTYAAGPVFMWSTLEPSMAIICACLPTFAPFLRVWYWSLCAKA</sequence>
<comment type="subcellular location">
    <subcellularLocation>
        <location evidence="1">Membrane</location>
        <topology evidence="1">Multi-pass membrane protein</topology>
    </subcellularLocation>
</comment>
<evidence type="ECO:0000256" key="4">
    <source>
        <dbReference type="ARBA" id="ARBA00023136"/>
    </source>
</evidence>
<organism evidence="8 9">
    <name type="scientific">Saccharata proteae CBS 121410</name>
    <dbReference type="NCBI Taxonomy" id="1314787"/>
    <lineage>
        <taxon>Eukaryota</taxon>
        <taxon>Fungi</taxon>
        <taxon>Dikarya</taxon>
        <taxon>Ascomycota</taxon>
        <taxon>Pezizomycotina</taxon>
        <taxon>Dothideomycetes</taxon>
        <taxon>Dothideomycetes incertae sedis</taxon>
        <taxon>Botryosphaeriales</taxon>
        <taxon>Saccharataceae</taxon>
        <taxon>Saccharata</taxon>
    </lineage>
</organism>
<dbReference type="AlphaFoldDB" id="A0A9P4HQX7"/>
<dbReference type="OrthoDB" id="5429740at2759"/>
<evidence type="ECO:0000256" key="3">
    <source>
        <dbReference type="ARBA" id="ARBA00022989"/>
    </source>
</evidence>
<reference evidence="8" key="1">
    <citation type="journal article" date="2020" name="Stud. Mycol.">
        <title>101 Dothideomycetes genomes: a test case for predicting lifestyles and emergence of pathogens.</title>
        <authorList>
            <person name="Haridas S."/>
            <person name="Albert R."/>
            <person name="Binder M."/>
            <person name="Bloem J."/>
            <person name="Labutti K."/>
            <person name="Salamov A."/>
            <person name="Andreopoulos B."/>
            <person name="Baker S."/>
            <person name="Barry K."/>
            <person name="Bills G."/>
            <person name="Bluhm B."/>
            <person name="Cannon C."/>
            <person name="Castanera R."/>
            <person name="Culley D."/>
            <person name="Daum C."/>
            <person name="Ezra D."/>
            <person name="Gonzalez J."/>
            <person name="Henrissat B."/>
            <person name="Kuo A."/>
            <person name="Liang C."/>
            <person name="Lipzen A."/>
            <person name="Lutzoni F."/>
            <person name="Magnuson J."/>
            <person name="Mondo S."/>
            <person name="Nolan M."/>
            <person name="Ohm R."/>
            <person name="Pangilinan J."/>
            <person name="Park H.-J."/>
            <person name="Ramirez L."/>
            <person name="Alfaro M."/>
            <person name="Sun H."/>
            <person name="Tritt A."/>
            <person name="Yoshinaga Y."/>
            <person name="Zwiers L.-H."/>
            <person name="Turgeon B."/>
            <person name="Goodwin S."/>
            <person name="Spatafora J."/>
            <person name="Crous P."/>
            <person name="Grigoriev I."/>
        </authorList>
    </citation>
    <scope>NUCLEOTIDE SEQUENCE</scope>
    <source>
        <strain evidence="8">CBS 121410</strain>
    </source>
</reference>
<evidence type="ECO:0000313" key="9">
    <source>
        <dbReference type="Proteomes" id="UP000799776"/>
    </source>
</evidence>
<proteinExistence type="inferred from homology"/>
<comment type="caution">
    <text evidence="8">The sequence shown here is derived from an EMBL/GenBank/DDBJ whole genome shotgun (WGS) entry which is preliminary data.</text>
</comment>
<comment type="similarity">
    <text evidence="5">Belongs to the SAT4 family.</text>
</comment>
<dbReference type="InterPro" id="IPR049326">
    <property type="entry name" value="Rhodopsin_dom_fungi"/>
</dbReference>
<dbReference type="PANTHER" id="PTHR33048:SF163">
    <property type="entry name" value="INTEGRAL MEMBRANE PROTEIN (AFU_ORTHOLOGUE AFUA_8G05510)"/>
    <property type="match status" value="1"/>
</dbReference>
<dbReference type="PANTHER" id="PTHR33048">
    <property type="entry name" value="PTH11-LIKE INTEGRAL MEMBRANE PROTEIN (AFU_ORTHOLOGUE AFUA_5G11245)"/>
    <property type="match status" value="1"/>
</dbReference>
<evidence type="ECO:0000256" key="5">
    <source>
        <dbReference type="ARBA" id="ARBA00038359"/>
    </source>
</evidence>
<dbReference type="EMBL" id="ML978743">
    <property type="protein sequence ID" value="KAF2084334.1"/>
    <property type="molecule type" value="Genomic_DNA"/>
</dbReference>
<feature type="domain" description="Rhodopsin" evidence="7">
    <location>
        <begin position="41"/>
        <end position="263"/>
    </location>
</feature>
<keyword evidence="4 6" id="KW-0472">Membrane</keyword>
<evidence type="ECO:0000256" key="2">
    <source>
        <dbReference type="ARBA" id="ARBA00022692"/>
    </source>
</evidence>
<protein>
    <recommendedName>
        <fullName evidence="7">Rhodopsin domain-containing protein</fullName>
    </recommendedName>
</protein>
<keyword evidence="9" id="KW-1185">Reference proteome</keyword>
<accession>A0A9P4HQX7</accession>
<keyword evidence="2 6" id="KW-0812">Transmembrane</keyword>
<name>A0A9P4HQX7_9PEZI</name>
<feature type="transmembrane region" description="Helical" evidence="6">
    <location>
        <begin position="28"/>
        <end position="50"/>
    </location>
</feature>
<dbReference type="InterPro" id="IPR052337">
    <property type="entry name" value="SAT4-like"/>
</dbReference>
<gene>
    <name evidence="8" type="ORF">K490DRAFT_49447</name>
</gene>
<evidence type="ECO:0000256" key="1">
    <source>
        <dbReference type="ARBA" id="ARBA00004141"/>
    </source>
</evidence>
<dbReference type="GO" id="GO:0016020">
    <property type="term" value="C:membrane"/>
    <property type="evidence" value="ECO:0007669"/>
    <property type="project" value="UniProtKB-SubCell"/>
</dbReference>